<protein>
    <recommendedName>
        <fullName evidence="1">DUF5615 domain-containing protein</fullName>
    </recommendedName>
</protein>
<dbReference type="EMBL" id="PXOH01000033">
    <property type="protein sequence ID" value="PSF33091.1"/>
    <property type="molecule type" value="Genomic_DNA"/>
</dbReference>
<evidence type="ECO:0000259" key="1">
    <source>
        <dbReference type="Pfam" id="PF18480"/>
    </source>
</evidence>
<dbReference type="Pfam" id="PF18480">
    <property type="entry name" value="DUF5615"/>
    <property type="match status" value="1"/>
</dbReference>
<proteinExistence type="predicted"/>
<sequence>MRVLLDENLPRRLKRFFNEGVEVITVSERGWKGLKNGELLRVAQIEFEVFITTDKGIPYQQNLSLYSIAIIILEAKSNRFEDLSPLLPKIEETLQSIKVGQLIRVSS</sequence>
<dbReference type="AlphaFoldDB" id="A0A2T1LSR6"/>
<evidence type="ECO:0000313" key="3">
    <source>
        <dbReference type="Proteomes" id="UP000239001"/>
    </source>
</evidence>
<dbReference type="InterPro" id="IPR041049">
    <property type="entry name" value="DUF5615"/>
</dbReference>
<organism evidence="2 3">
    <name type="scientific">Aphanothece hegewaldii CCALA 016</name>
    <dbReference type="NCBI Taxonomy" id="2107694"/>
    <lineage>
        <taxon>Bacteria</taxon>
        <taxon>Bacillati</taxon>
        <taxon>Cyanobacteriota</taxon>
        <taxon>Cyanophyceae</taxon>
        <taxon>Oscillatoriophycideae</taxon>
        <taxon>Chroococcales</taxon>
        <taxon>Aphanothecaceae</taxon>
        <taxon>Aphanothece</taxon>
    </lineage>
</organism>
<evidence type="ECO:0000313" key="2">
    <source>
        <dbReference type="EMBL" id="PSF33091.1"/>
    </source>
</evidence>
<gene>
    <name evidence="2" type="ORF">C7H19_20575</name>
</gene>
<accession>A0A2T1LSR6</accession>
<reference evidence="2 3" key="2">
    <citation type="submission" date="2018-03" db="EMBL/GenBank/DDBJ databases">
        <authorList>
            <person name="Keele B.F."/>
        </authorList>
    </citation>
    <scope>NUCLEOTIDE SEQUENCE [LARGE SCALE GENOMIC DNA]</scope>
    <source>
        <strain evidence="2 3">CCALA 016</strain>
    </source>
</reference>
<comment type="caution">
    <text evidence="2">The sequence shown here is derived from an EMBL/GenBank/DDBJ whole genome shotgun (WGS) entry which is preliminary data.</text>
</comment>
<name>A0A2T1LSR6_9CHRO</name>
<keyword evidence="3" id="KW-1185">Reference proteome</keyword>
<reference evidence="2 3" key="1">
    <citation type="submission" date="2018-03" db="EMBL/GenBank/DDBJ databases">
        <title>The ancient ancestry and fast evolution of plastids.</title>
        <authorList>
            <person name="Moore K.R."/>
            <person name="Magnabosco C."/>
            <person name="Momper L."/>
            <person name="Gold D.A."/>
            <person name="Bosak T."/>
            <person name="Fournier G.P."/>
        </authorList>
    </citation>
    <scope>NUCLEOTIDE SEQUENCE [LARGE SCALE GENOMIC DNA]</scope>
    <source>
        <strain evidence="2 3">CCALA 016</strain>
    </source>
</reference>
<dbReference type="RefSeq" id="WP_106458789.1">
    <property type="nucleotide sequence ID" value="NZ_PXOH01000033.1"/>
</dbReference>
<feature type="domain" description="DUF5615" evidence="1">
    <location>
        <begin position="1"/>
        <end position="106"/>
    </location>
</feature>
<dbReference type="OrthoDB" id="8085537at2"/>
<dbReference type="Proteomes" id="UP000239001">
    <property type="component" value="Unassembled WGS sequence"/>
</dbReference>